<dbReference type="SMART" id="SM00356">
    <property type="entry name" value="ZnF_C3H1"/>
    <property type="match status" value="2"/>
</dbReference>
<evidence type="ECO:0000256" key="1">
    <source>
        <dbReference type="ARBA" id="ARBA00004496"/>
    </source>
</evidence>
<dbReference type="Pfam" id="PF00642">
    <property type="entry name" value="zf-CCCH"/>
    <property type="match status" value="2"/>
</dbReference>
<dbReference type="InterPro" id="IPR000571">
    <property type="entry name" value="Znf_CCCH"/>
</dbReference>
<evidence type="ECO:0000256" key="10">
    <source>
        <dbReference type="PROSITE-ProRule" id="PRU00723"/>
    </source>
</evidence>
<dbReference type="RefSeq" id="XP_067513133.1">
    <property type="nucleotide sequence ID" value="XM_067657032.1"/>
</dbReference>
<dbReference type="InterPro" id="IPR015943">
    <property type="entry name" value="WD40/YVTN_repeat-like_dom_sf"/>
</dbReference>
<dbReference type="CDD" id="cd00200">
    <property type="entry name" value="WD40"/>
    <property type="match status" value="1"/>
</dbReference>
<dbReference type="InterPro" id="IPR019775">
    <property type="entry name" value="WD40_repeat_CS"/>
</dbReference>
<dbReference type="PANTHER" id="PTHR22842">
    <property type="entry name" value="WD40 REPEAT PROTEIN"/>
    <property type="match status" value="1"/>
</dbReference>
<dbReference type="Pfam" id="PF00400">
    <property type="entry name" value="WD40"/>
    <property type="match status" value="4"/>
</dbReference>
<evidence type="ECO:0000256" key="4">
    <source>
        <dbReference type="ARBA" id="ARBA00022723"/>
    </source>
</evidence>
<evidence type="ECO:0000313" key="12">
    <source>
        <dbReference type="EMBL" id="EIE77737.1"/>
    </source>
</evidence>
<dbReference type="VEuPathDB" id="FungiDB:RO3G_02441"/>
<keyword evidence="5" id="KW-0677">Repeat</keyword>
<evidence type="ECO:0000256" key="7">
    <source>
        <dbReference type="ARBA" id="ARBA00022833"/>
    </source>
</evidence>
<evidence type="ECO:0000256" key="8">
    <source>
        <dbReference type="ARBA" id="ARBA00038145"/>
    </source>
</evidence>
<feature type="repeat" description="WD" evidence="9">
    <location>
        <begin position="12"/>
        <end position="53"/>
    </location>
</feature>
<keyword evidence="13" id="KW-1185">Reference proteome</keyword>
<dbReference type="PROSITE" id="PS00678">
    <property type="entry name" value="WD_REPEATS_1"/>
    <property type="match status" value="2"/>
</dbReference>
<accession>I1BNF7</accession>
<feature type="domain" description="C3H1-type" evidence="11">
    <location>
        <begin position="277"/>
        <end position="305"/>
    </location>
</feature>
<comment type="subcellular location">
    <subcellularLocation>
        <location evidence="1">Cytoplasm</location>
    </subcellularLocation>
</comment>
<keyword evidence="6 10" id="KW-0863">Zinc-finger</keyword>
<dbReference type="InterPro" id="IPR020472">
    <property type="entry name" value="WD40_PAC1"/>
</dbReference>
<keyword evidence="3 9" id="KW-0853">WD repeat</keyword>
<dbReference type="EMBL" id="CH476733">
    <property type="protein sequence ID" value="EIE77737.1"/>
    <property type="molecule type" value="Genomic_DNA"/>
</dbReference>
<dbReference type="SUPFAM" id="SSF90229">
    <property type="entry name" value="CCCH zinc finger"/>
    <property type="match status" value="2"/>
</dbReference>
<proteinExistence type="inferred from homology"/>
<dbReference type="PRINTS" id="PR00320">
    <property type="entry name" value="GPROTEINBRPT"/>
</dbReference>
<dbReference type="eggNOG" id="KOG0316">
    <property type="taxonomic scope" value="Eukaryota"/>
</dbReference>
<dbReference type="OMA" id="MCWDIRT"/>
<keyword evidence="7 10" id="KW-0862">Zinc</keyword>
<feature type="zinc finger region" description="C3H1-type" evidence="10">
    <location>
        <begin position="315"/>
        <end position="343"/>
    </location>
</feature>
<evidence type="ECO:0000256" key="2">
    <source>
        <dbReference type="ARBA" id="ARBA00022490"/>
    </source>
</evidence>
<dbReference type="InParanoid" id="I1BNF7"/>
<dbReference type="GO" id="GO:0005737">
    <property type="term" value="C:cytoplasm"/>
    <property type="evidence" value="ECO:0007669"/>
    <property type="project" value="UniProtKB-SubCell"/>
</dbReference>
<keyword evidence="4 10" id="KW-0479">Metal-binding</keyword>
<dbReference type="PROSITE" id="PS50103">
    <property type="entry name" value="ZF_C3H1"/>
    <property type="match status" value="2"/>
</dbReference>
<dbReference type="FunCoup" id="I1BNF7">
    <property type="interactions" value="143"/>
</dbReference>
<organism evidence="12 13">
    <name type="scientific">Rhizopus delemar (strain RA 99-880 / ATCC MYA-4621 / FGSC 9543 / NRRL 43880)</name>
    <name type="common">Mucormycosis agent</name>
    <name type="synonym">Rhizopus arrhizus var. delemar</name>
    <dbReference type="NCBI Taxonomy" id="246409"/>
    <lineage>
        <taxon>Eukaryota</taxon>
        <taxon>Fungi</taxon>
        <taxon>Fungi incertae sedis</taxon>
        <taxon>Mucoromycota</taxon>
        <taxon>Mucoromycotina</taxon>
        <taxon>Mucoromycetes</taxon>
        <taxon>Mucorales</taxon>
        <taxon>Mucorineae</taxon>
        <taxon>Rhizopodaceae</taxon>
        <taxon>Rhizopus</taxon>
    </lineage>
</organism>
<dbReference type="GO" id="GO:0000398">
    <property type="term" value="P:mRNA splicing, via spliceosome"/>
    <property type="evidence" value="ECO:0007669"/>
    <property type="project" value="TreeGrafter"/>
</dbReference>
<dbReference type="SMART" id="SM00320">
    <property type="entry name" value="WD40"/>
    <property type="match status" value="5"/>
</dbReference>
<dbReference type="STRING" id="246409.I1BNF7"/>
<sequence length="434" mass="48519">MAPYPTKLESTLKGHKGTVNDVCYNSSGQYCISAGRDRTVRLWNPSSELLLYTYTGHSRDVLAVAASADNAKIASGSNDRSVLLWDVTSGEILRRYTAHWEVVLISASFDATIRLWDLRSSNFQPIQVIEDCKDSVMSVHLRDTDIIAGCADGKLRTYDLRAGELKEDYIGSPITSAKSSKDGNCILVSSLDSTMRLMDKSSGRLLNEFKGHKHNEYKIESILSNKDEYAITGSEDGKIYIYDILEGNIMNTIEAHQGVSTSIDYHPENFKPKDIALYKTELCRNWIELGVCRYGSKCRYAHGEQEIRTITRHARYKTEICRDYHLDGTCPYGTRCTFIHASEPILERNPTKSPNADLIWNSKLGFDALNQTFPVVSVSETRKDDVVCLDESLSETSFSGDEGSLVNSFSFDMKQSDHSGIKATKASTPSLNFL</sequence>
<evidence type="ECO:0000259" key="11">
    <source>
        <dbReference type="PROSITE" id="PS50103"/>
    </source>
</evidence>
<dbReference type="InterPro" id="IPR036322">
    <property type="entry name" value="WD40_repeat_dom_sf"/>
</dbReference>
<reference evidence="12 13" key="1">
    <citation type="journal article" date="2009" name="PLoS Genet.">
        <title>Genomic analysis of the basal lineage fungus Rhizopus oryzae reveals a whole-genome duplication.</title>
        <authorList>
            <person name="Ma L.-J."/>
            <person name="Ibrahim A.S."/>
            <person name="Skory C."/>
            <person name="Grabherr M.G."/>
            <person name="Burger G."/>
            <person name="Butler M."/>
            <person name="Elias M."/>
            <person name="Idnurm A."/>
            <person name="Lang B.F."/>
            <person name="Sone T."/>
            <person name="Abe A."/>
            <person name="Calvo S.E."/>
            <person name="Corrochano L.M."/>
            <person name="Engels R."/>
            <person name="Fu J."/>
            <person name="Hansberg W."/>
            <person name="Kim J.-M."/>
            <person name="Kodira C.D."/>
            <person name="Koehrsen M.J."/>
            <person name="Liu B."/>
            <person name="Miranda-Saavedra D."/>
            <person name="O'Leary S."/>
            <person name="Ortiz-Castellanos L."/>
            <person name="Poulter R."/>
            <person name="Rodriguez-Romero J."/>
            <person name="Ruiz-Herrera J."/>
            <person name="Shen Y.-Q."/>
            <person name="Zeng Q."/>
            <person name="Galagan J."/>
            <person name="Birren B.W."/>
            <person name="Cuomo C.A."/>
            <person name="Wickes B.L."/>
        </authorList>
    </citation>
    <scope>NUCLEOTIDE SEQUENCE [LARGE SCALE GENOMIC DNA]</scope>
    <source>
        <strain evidence="13">RA 99-880 / ATCC MYA-4621 / FGSC 9543 / NRRL 43880</strain>
    </source>
</reference>
<evidence type="ECO:0000313" key="13">
    <source>
        <dbReference type="Proteomes" id="UP000009138"/>
    </source>
</evidence>
<dbReference type="OrthoDB" id="1068471at2759"/>
<evidence type="ECO:0000256" key="3">
    <source>
        <dbReference type="ARBA" id="ARBA00022574"/>
    </source>
</evidence>
<dbReference type="FunFam" id="4.10.1000.10:FF:000002">
    <property type="entry name" value="Zinc finger protein 36, C3H1 type-like 1"/>
    <property type="match status" value="1"/>
</dbReference>
<dbReference type="PANTHER" id="PTHR22842:SF3">
    <property type="entry name" value="WD REPEAT DOMAIN-CONTAINING PROTEIN 83"/>
    <property type="match status" value="1"/>
</dbReference>
<dbReference type="Proteomes" id="UP000009138">
    <property type="component" value="Unassembled WGS sequence"/>
</dbReference>
<dbReference type="SUPFAM" id="SSF50978">
    <property type="entry name" value="WD40 repeat-like"/>
    <property type="match status" value="1"/>
</dbReference>
<dbReference type="GO" id="GO:0071013">
    <property type="term" value="C:catalytic step 2 spliceosome"/>
    <property type="evidence" value="ECO:0007669"/>
    <property type="project" value="TreeGrafter"/>
</dbReference>
<evidence type="ECO:0000256" key="6">
    <source>
        <dbReference type="ARBA" id="ARBA00022771"/>
    </source>
</evidence>
<feature type="repeat" description="WD" evidence="9">
    <location>
        <begin position="54"/>
        <end position="95"/>
    </location>
</feature>
<dbReference type="eggNOG" id="KOG1677">
    <property type="taxonomic scope" value="Eukaryota"/>
</dbReference>
<comment type="similarity">
    <text evidence="8">Belongs to the WD repeat MORG1 family.</text>
</comment>
<dbReference type="GeneID" id="93609413"/>
<dbReference type="PROSITE" id="PS50294">
    <property type="entry name" value="WD_REPEATS_REGION"/>
    <property type="match status" value="2"/>
</dbReference>
<name>I1BNF7_RHIO9</name>
<gene>
    <name evidence="12" type="ORF">RO3G_02441</name>
</gene>
<dbReference type="Gene3D" id="2.130.10.10">
    <property type="entry name" value="YVTN repeat-like/Quinoprotein amine dehydrogenase"/>
    <property type="match status" value="1"/>
</dbReference>
<feature type="repeat" description="WD" evidence="9">
    <location>
        <begin position="104"/>
        <end position="126"/>
    </location>
</feature>
<dbReference type="Gene3D" id="4.10.1000.10">
    <property type="entry name" value="Zinc finger, CCCH-type"/>
    <property type="match status" value="2"/>
</dbReference>
<dbReference type="GO" id="GO:0008270">
    <property type="term" value="F:zinc ion binding"/>
    <property type="evidence" value="ECO:0007669"/>
    <property type="project" value="UniProtKB-KW"/>
</dbReference>
<dbReference type="FunFam" id="4.10.1000.10:FF:000001">
    <property type="entry name" value="zinc finger CCCH domain-containing protein 15-like"/>
    <property type="match status" value="1"/>
</dbReference>
<dbReference type="AlphaFoldDB" id="I1BNF7"/>
<evidence type="ECO:0000256" key="5">
    <source>
        <dbReference type="ARBA" id="ARBA00022737"/>
    </source>
</evidence>
<feature type="zinc finger region" description="C3H1-type" evidence="10">
    <location>
        <begin position="277"/>
        <end position="305"/>
    </location>
</feature>
<dbReference type="PROSITE" id="PS50082">
    <property type="entry name" value="WD_REPEATS_2"/>
    <property type="match status" value="3"/>
</dbReference>
<protein>
    <recommendedName>
        <fullName evidence="11">C3H1-type domain-containing protein</fullName>
    </recommendedName>
</protein>
<dbReference type="InterPro" id="IPR051980">
    <property type="entry name" value="WD_repeat_MORG1"/>
</dbReference>
<dbReference type="InterPro" id="IPR001680">
    <property type="entry name" value="WD40_rpt"/>
</dbReference>
<feature type="domain" description="C3H1-type" evidence="11">
    <location>
        <begin position="315"/>
        <end position="343"/>
    </location>
</feature>
<dbReference type="InterPro" id="IPR036855">
    <property type="entry name" value="Znf_CCCH_sf"/>
</dbReference>
<evidence type="ECO:0000256" key="9">
    <source>
        <dbReference type="PROSITE-ProRule" id="PRU00221"/>
    </source>
</evidence>
<keyword evidence="2" id="KW-0963">Cytoplasm</keyword>